<accession>A0ACC2FM89</accession>
<proteinExistence type="predicted"/>
<dbReference type="Proteomes" id="UP001157502">
    <property type="component" value="Chromosome 25"/>
</dbReference>
<evidence type="ECO:0000313" key="2">
    <source>
        <dbReference type="Proteomes" id="UP001157502"/>
    </source>
</evidence>
<evidence type="ECO:0000313" key="1">
    <source>
        <dbReference type="EMBL" id="KAJ7992442.1"/>
    </source>
</evidence>
<gene>
    <name evidence="1" type="ORF">DPEC_G00278600</name>
</gene>
<keyword evidence="2" id="KW-1185">Reference proteome</keyword>
<name>A0ACC2FM89_DALPE</name>
<protein>
    <submittedName>
        <fullName evidence="1">Uncharacterized protein</fullName>
    </submittedName>
</protein>
<dbReference type="EMBL" id="CM055752">
    <property type="protein sequence ID" value="KAJ7992442.1"/>
    <property type="molecule type" value="Genomic_DNA"/>
</dbReference>
<comment type="caution">
    <text evidence="1">The sequence shown here is derived from an EMBL/GenBank/DDBJ whole genome shotgun (WGS) entry which is preliminary data.</text>
</comment>
<sequence>MYFVFIMFLTHSATVEAEDALSYGNLQCFNDYDKSMVCHLTSDKSHCSGYNLQLDLDDPHYRDTYFCTFEETESPGGVSKCSCSIGNISLVLGEKFKATLSHSGKHVNFEISIKDSIKPKAPTIEEVNLTENKDFWVKWKTNYEKSFSFNHLIAELSYKKKGQTDEFSVNITSTSHEILGRDLEPNIVYALKIRTYTDISNRFSDWSKEFEFKKPASSSGLLIFLIILFCIAVVLIASGLFWCSVRLKTKWWDKILKPEIGHPWVPAAPNGLDLLKEYFSPIYVDTSEVDQTEGKPWTKPFVVDGNSGECLQDSSSEDPSSTDYADIVPVSPESSNVSIIRHFEEALEQVFPNLENSFRDSKKPFVREPLGNCPESNGEGSAGYKRVKVTNASGGSFVYNNKTYSPSETFPFSTQPCHDLPRRAPPAFLGTGQPNQPTSGAPVMLTDFPYKMCDGSGGDPESTTSAEHTGRTFGSDDNAAALTPHSRISVVSTCQRFDQAAGKDRELANDAAVTVPLLVESFQNVDSSLIYDMNPCYQSLPDRGCNLAPSDDSYQALQNLGTNGLEAMVAGQSVEQDRHFDGSLSEISHTSAENSPPDFLFQAGSPILGSPFLTAFGTDQATPMACDSTYHCL</sequence>
<reference evidence="1" key="1">
    <citation type="submission" date="2021-05" db="EMBL/GenBank/DDBJ databases">
        <authorList>
            <person name="Pan Q."/>
            <person name="Jouanno E."/>
            <person name="Zahm M."/>
            <person name="Klopp C."/>
            <person name="Cabau C."/>
            <person name="Louis A."/>
            <person name="Berthelot C."/>
            <person name="Parey E."/>
            <person name="Roest Crollius H."/>
            <person name="Montfort J."/>
            <person name="Robinson-Rechavi M."/>
            <person name="Bouchez O."/>
            <person name="Lampietro C."/>
            <person name="Lopez Roques C."/>
            <person name="Donnadieu C."/>
            <person name="Postlethwait J."/>
            <person name="Bobe J."/>
            <person name="Dillon D."/>
            <person name="Chandos A."/>
            <person name="von Hippel F."/>
            <person name="Guiguen Y."/>
        </authorList>
    </citation>
    <scope>NUCLEOTIDE SEQUENCE</scope>
    <source>
        <strain evidence="1">YG-Jan2019</strain>
    </source>
</reference>
<organism evidence="1 2">
    <name type="scientific">Dallia pectoralis</name>
    <name type="common">Alaska blackfish</name>
    <dbReference type="NCBI Taxonomy" id="75939"/>
    <lineage>
        <taxon>Eukaryota</taxon>
        <taxon>Metazoa</taxon>
        <taxon>Chordata</taxon>
        <taxon>Craniata</taxon>
        <taxon>Vertebrata</taxon>
        <taxon>Euteleostomi</taxon>
        <taxon>Actinopterygii</taxon>
        <taxon>Neopterygii</taxon>
        <taxon>Teleostei</taxon>
        <taxon>Protacanthopterygii</taxon>
        <taxon>Esociformes</taxon>
        <taxon>Umbridae</taxon>
        <taxon>Dallia</taxon>
    </lineage>
</organism>